<accession>A0A0C1JN71</accession>
<dbReference type="AlphaFoldDB" id="A0A0C1JN71"/>
<organism evidence="1 2">
    <name type="scientific">Candidatus Protochlamydia amoebophila</name>
    <dbReference type="NCBI Taxonomy" id="362787"/>
    <lineage>
        <taxon>Bacteria</taxon>
        <taxon>Pseudomonadati</taxon>
        <taxon>Chlamydiota</taxon>
        <taxon>Chlamydiia</taxon>
        <taxon>Parachlamydiales</taxon>
        <taxon>Parachlamydiaceae</taxon>
        <taxon>Candidatus Protochlamydia</taxon>
    </lineage>
</organism>
<name>A0A0C1JN71_9BACT</name>
<sequence>MGGNSNCLDWVRKKLRLLDIQLEKSAFENLAALAKLYTKSPEYYFNEKLGYPFKIIKIKI</sequence>
<gene>
    <name evidence="1" type="ORF">DB44_CC00020</name>
</gene>
<protein>
    <submittedName>
        <fullName evidence="1">Uncharacterized protein</fullName>
    </submittedName>
</protein>
<dbReference type="Proteomes" id="UP000031465">
    <property type="component" value="Unassembled WGS sequence"/>
</dbReference>
<dbReference type="PATRIC" id="fig|362787.3.peg.776"/>
<dbReference type="EMBL" id="JSAN01000049">
    <property type="protein sequence ID" value="KIC72680.1"/>
    <property type="molecule type" value="Genomic_DNA"/>
</dbReference>
<evidence type="ECO:0000313" key="2">
    <source>
        <dbReference type="Proteomes" id="UP000031465"/>
    </source>
</evidence>
<comment type="caution">
    <text evidence="1">The sequence shown here is derived from an EMBL/GenBank/DDBJ whole genome shotgun (WGS) entry which is preliminary data.</text>
</comment>
<reference evidence="1 2" key="1">
    <citation type="journal article" date="2014" name="Mol. Biol. Evol.">
        <title>Massive expansion of Ubiquitination-related gene families within the Chlamydiae.</title>
        <authorList>
            <person name="Domman D."/>
            <person name="Collingro A."/>
            <person name="Lagkouvardos I."/>
            <person name="Gehre L."/>
            <person name="Weinmaier T."/>
            <person name="Rattei T."/>
            <person name="Subtil A."/>
            <person name="Horn M."/>
        </authorList>
    </citation>
    <scope>NUCLEOTIDE SEQUENCE [LARGE SCALE GENOMIC DNA]</scope>
    <source>
        <strain evidence="1 2">EI2</strain>
    </source>
</reference>
<evidence type="ECO:0000313" key="1">
    <source>
        <dbReference type="EMBL" id="KIC72680.1"/>
    </source>
</evidence>
<proteinExistence type="predicted"/>